<dbReference type="GO" id="GO:0016757">
    <property type="term" value="F:glycosyltransferase activity"/>
    <property type="evidence" value="ECO:0007669"/>
    <property type="project" value="UniProtKB-KW"/>
</dbReference>
<sequence>MMKPGTRLKSRRGSAGDDEEASGGGEYSSFPLTPRRDYCWSSGLLKAVVALAILMAGVLIGLAGSANVSRYYYYYYSSMGLGSSSLSSLQVEAAEVEAAAAANNNNKKNGAVVVVPAATSIISRNSRRKKKKKMMEDDHDEATAAAAGGLLEFRGFLDPGPPWGHSMSDSELFWRASMAPRMEEYPFQRVPKVAFLFLARGPLPFAPLWERFFRGHEGLYSVYVHALPGYAGRYRRSSPFHGRQIPSREVSWGSITLVDAEKRLLANALLDWSNQRFVLVSESCVPVFNFRTVYEYLVNSAHSYVESYNIDVPQCAGRYNPRMAPDILEEQWRKGSEWFELSRELAVDVVADQRYHALFRRHCTPSCYPDEHYIPTYLHLWHGARNANRTVTWVDWSRGGPHPARFGKAATTAAFVAAIRSNGTRCLYNGKPTTVCYLFARKFAPSALETLLNLSTTLLDF</sequence>
<feature type="compositionally biased region" description="Basic residues" evidence="6">
    <location>
        <begin position="1"/>
        <end position="12"/>
    </location>
</feature>
<dbReference type="PANTHER" id="PTHR31042:SF25">
    <property type="entry name" value="OS04G0272400 PROTEIN"/>
    <property type="match status" value="1"/>
</dbReference>
<dbReference type="Proteomes" id="UP000823388">
    <property type="component" value="Chromosome 7K"/>
</dbReference>
<protein>
    <submittedName>
        <fullName evidence="8">Uncharacterized protein</fullName>
    </submittedName>
</protein>
<dbReference type="EMBL" id="CM029049">
    <property type="protein sequence ID" value="KAG2575996.1"/>
    <property type="molecule type" value="Genomic_DNA"/>
</dbReference>
<evidence type="ECO:0000256" key="3">
    <source>
        <dbReference type="ARBA" id="ARBA00022679"/>
    </source>
</evidence>
<dbReference type="Pfam" id="PF02485">
    <property type="entry name" value="Branch"/>
    <property type="match status" value="1"/>
</dbReference>
<evidence type="ECO:0000256" key="7">
    <source>
        <dbReference type="SAM" id="Phobius"/>
    </source>
</evidence>
<name>A0A8T0QSA6_PANVG</name>
<accession>A0A8T0QSA6</accession>
<evidence type="ECO:0000256" key="2">
    <source>
        <dbReference type="ARBA" id="ARBA00022676"/>
    </source>
</evidence>
<dbReference type="InterPro" id="IPR044174">
    <property type="entry name" value="BC10-like"/>
</dbReference>
<dbReference type="GO" id="GO:0016020">
    <property type="term" value="C:membrane"/>
    <property type="evidence" value="ECO:0007669"/>
    <property type="project" value="UniProtKB-SubCell"/>
</dbReference>
<feature type="transmembrane region" description="Helical" evidence="7">
    <location>
        <begin position="44"/>
        <end position="64"/>
    </location>
</feature>
<keyword evidence="7" id="KW-1133">Transmembrane helix</keyword>
<reference evidence="8" key="1">
    <citation type="submission" date="2020-05" db="EMBL/GenBank/DDBJ databases">
        <title>WGS assembly of Panicum virgatum.</title>
        <authorList>
            <person name="Lovell J.T."/>
            <person name="Jenkins J."/>
            <person name="Shu S."/>
            <person name="Juenger T.E."/>
            <person name="Schmutz J."/>
        </authorList>
    </citation>
    <scope>NUCLEOTIDE SEQUENCE</scope>
    <source>
        <strain evidence="8">AP13</strain>
    </source>
</reference>
<evidence type="ECO:0000256" key="6">
    <source>
        <dbReference type="SAM" id="MobiDB-lite"/>
    </source>
</evidence>
<keyword evidence="9" id="KW-1185">Reference proteome</keyword>
<organism evidence="8 9">
    <name type="scientific">Panicum virgatum</name>
    <name type="common">Blackwell switchgrass</name>
    <dbReference type="NCBI Taxonomy" id="38727"/>
    <lineage>
        <taxon>Eukaryota</taxon>
        <taxon>Viridiplantae</taxon>
        <taxon>Streptophyta</taxon>
        <taxon>Embryophyta</taxon>
        <taxon>Tracheophyta</taxon>
        <taxon>Spermatophyta</taxon>
        <taxon>Magnoliopsida</taxon>
        <taxon>Liliopsida</taxon>
        <taxon>Poales</taxon>
        <taxon>Poaceae</taxon>
        <taxon>PACMAD clade</taxon>
        <taxon>Panicoideae</taxon>
        <taxon>Panicodae</taxon>
        <taxon>Paniceae</taxon>
        <taxon>Panicinae</taxon>
        <taxon>Panicum</taxon>
        <taxon>Panicum sect. Hiantes</taxon>
    </lineage>
</organism>
<keyword evidence="5" id="KW-0325">Glycoprotein</keyword>
<keyword evidence="3" id="KW-0808">Transferase</keyword>
<evidence type="ECO:0000256" key="4">
    <source>
        <dbReference type="ARBA" id="ARBA00023136"/>
    </source>
</evidence>
<keyword evidence="2" id="KW-0328">Glycosyltransferase</keyword>
<proteinExistence type="predicted"/>
<keyword evidence="7" id="KW-0812">Transmembrane</keyword>
<dbReference type="InterPro" id="IPR003406">
    <property type="entry name" value="Glyco_trans_14"/>
</dbReference>
<comment type="caution">
    <text evidence="8">The sequence shown here is derived from an EMBL/GenBank/DDBJ whole genome shotgun (WGS) entry which is preliminary data.</text>
</comment>
<comment type="subcellular location">
    <subcellularLocation>
        <location evidence="1">Membrane</location>
        <topology evidence="1">Single-pass type II membrane protein</topology>
    </subcellularLocation>
</comment>
<dbReference type="PANTHER" id="PTHR31042">
    <property type="entry name" value="CORE-2/I-BRANCHING BETA-1,6-N-ACETYLGLUCOSAMINYLTRANSFERASE FAMILY PROTEIN-RELATED"/>
    <property type="match status" value="1"/>
</dbReference>
<feature type="region of interest" description="Disordered" evidence="6">
    <location>
        <begin position="1"/>
        <end position="28"/>
    </location>
</feature>
<evidence type="ECO:0000256" key="5">
    <source>
        <dbReference type="ARBA" id="ARBA00023180"/>
    </source>
</evidence>
<evidence type="ECO:0000313" key="9">
    <source>
        <dbReference type="Proteomes" id="UP000823388"/>
    </source>
</evidence>
<evidence type="ECO:0000313" key="8">
    <source>
        <dbReference type="EMBL" id="KAG2575996.1"/>
    </source>
</evidence>
<evidence type="ECO:0000256" key="1">
    <source>
        <dbReference type="ARBA" id="ARBA00004606"/>
    </source>
</evidence>
<dbReference type="AlphaFoldDB" id="A0A8T0QSA6"/>
<gene>
    <name evidence="8" type="ORF">PVAP13_7KG353400</name>
</gene>
<keyword evidence="4 7" id="KW-0472">Membrane</keyword>